<dbReference type="PROSITE" id="PS50931">
    <property type="entry name" value="HTH_LYSR"/>
    <property type="match status" value="1"/>
</dbReference>
<organism evidence="6 7">
    <name type="scientific">Paraburkholderia monticola</name>
    <dbReference type="NCBI Taxonomy" id="1399968"/>
    <lineage>
        <taxon>Bacteria</taxon>
        <taxon>Pseudomonadati</taxon>
        <taxon>Pseudomonadota</taxon>
        <taxon>Betaproteobacteria</taxon>
        <taxon>Burkholderiales</taxon>
        <taxon>Burkholderiaceae</taxon>
        <taxon>Paraburkholderia</taxon>
    </lineage>
</organism>
<evidence type="ECO:0000256" key="4">
    <source>
        <dbReference type="ARBA" id="ARBA00023163"/>
    </source>
</evidence>
<dbReference type="PANTHER" id="PTHR30427">
    <property type="entry name" value="TRANSCRIPTIONAL ACTIVATOR PROTEIN LYSR"/>
    <property type="match status" value="1"/>
</dbReference>
<keyword evidence="3" id="KW-0238">DNA-binding</keyword>
<dbReference type="InterPro" id="IPR005119">
    <property type="entry name" value="LysR_subst-bd"/>
</dbReference>
<reference evidence="6 7" key="1">
    <citation type="journal article" date="2015" name="Int. J. Syst. Evol. Microbiol.">
        <title>Burkholderia monticola sp. nov., isolated from mountain soil.</title>
        <authorList>
            <person name="Baek I."/>
            <person name="Seo B."/>
            <person name="Lee I."/>
            <person name="Yi H."/>
            <person name="Chun J."/>
        </authorList>
    </citation>
    <scope>NUCLEOTIDE SEQUENCE [LARGE SCALE GENOMIC DNA]</scope>
    <source>
        <strain evidence="6 7">JC2948</strain>
    </source>
</reference>
<dbReference type="Gene3D" id="1.10.10.10">
    <property type="entry name" value="Winged helix-like DNA-binding domain superfamily/Winged helix DNA-binding domain"/>
    <property type="match status" value="1"/>
</dbReference>
<proteinExistence type="inferred from homology"/>
<name>A0A149PF92_9BURK</name>
<dbReference type="GO" id="GO:0003700">
    <property type="term" value="F:DNA-binding transcription factor activity"/>
    <property type="evidence" value="ECO:0007669"/>
    <property type="project" value="InterPro"/>
</dbReference>
<dbReference type="InterPro" id="IPR036390">
    <property type="entry name" value="WH_DNA-bd_sf"/>
</dbReference>
<dbReference type="Pfam" id="PF03466">
    <property type="entry name" value="LysR_substrate"/>
    <property type="match status" value="1"/>
</dbReference>
<dbReference type="GO" id="GO:0043565">
    <property type="term" value="F:sequence-specific DNA binding"/>
    <property type="evidence" value="ECO:0007669"/>
    <property type="project" value="TreeGrafter"/>
</dbReference>
<sequence length="306" mass="33707">MDFRHIDAFRALMLTRTTTRAAQVIGTSQSGISRLITDLERSINLTLFDRSRGRLEPTVEALALFEEVERRYAGLNNIREFALSLRNPSTAVIRVGSVVSFGLGYFARVVANFHRRHPAVQIALTTGASDLIRDQVVSRQLALGLVTNTVDVTGTDSTAFSQLDAICALPPGHPLGKRKVIKMADLQDQPIVSYDLPDLVRWGMDQVFATGQLQSQVVATAPYSVNIATMVKEGLGIGLLHPVSAYDFLDSNLILRRFEHSMPFYTLKITPHGAAPAPHLDELSKVMEETLEEVLAAVNARLTQTR</sequence>
<dbReference type="SUPFAM" id="SSF46785">
    <property type="entry name" value="Winged helix' DNA-binding domain"/>
    <property type="match status" value="1"/>
</dbReference>
<dbReference type="OrthoDB" id="8849678at2"/>
<dbReference type="Pfam" id="PF00126">
    <property type="entry name" value="HTH_1"/>
    <property type="match status" value="1"/>
</dbReference>
<keyword evidence="4" id="KW-0804">Transcription</keyword>
<dbReference type="RefSeq" id="WP_062132296.1">
    <property type="nucleotide sequence ID" value="NZ_LRBG01000037.1"/>
</dbReference>
<feature type="domain" description="HTH lysR-type" evidence="5">
    <location>
        <begin position="1"/>
        <end position="58"/>
    </location>
</feature>
<comment type="similarity">
    <text evidence="1">Belongs to the LysR transcriptional regulatory family.</text>
</comment>
<evidence type="ECO:0000256" key="3">
    <source>
        <dbReference type="ARBA" id="ARBA00023125"/>
    </source>
</evidence>
<dbReference type="GO" id="GO:0009089">
    <property type="term" value="P:lysine biosynthetic process via diaminopimelate"/>
    <property type="evidence" value="ECO:0007669"/>
    <property type="project" value="TreeGrafter"/>
</dbReference>
<evidence type="ECO:0000313" key="6">
    <source>
        <dbReference type="EMBL" id="KXU83672.1"/>
    </source>
</evidence>
<dbReference type="InterPro" id="IPR000847">
    <property type="entry name" value="LysR_HTH_N"/>
</dbReference>
<dbReference type="Gene3D" id="3.40.190.290">
    <property type="match status" value="1"/>
</dbReference>
<keyword evidence="7" id="KW-1185">Reference proteome</keyword>
<dbReference type="STRING" id="1399968.CI15_24250"/>
<dbReference type="GO" id="GO:0010628">
    <property type="term" value="P:positive regulation of gene expression"/>
    <property type="evidence" value="ECO:0007669"/>
    <property type="project" value="TreeGrafter"/>
</dbReference>
<dbReference type="PANTHER" id="PTHR30427:SF1">
    <property type="entry name" value="TRANSCRIPTIONAL ACTIVATOR PROTEIN LYSR"/>
    <property type="match status" value="1"/>
</dbReference>
<comment type="caution">
    <text evidence="6">The sequence shown here is derived from an EMBL/GenBank/DDBJ whole genome shotgun (WGS) entry which is preliminary data.</text>
</comment>
<dbReference type="InterPro" id="IPR036388">
    <property type="entry name" value="WH-like_DNA-bd_sf"/>
</dbReference>
<evidence type="ECO:0000313" key="7">
    <source>
        <dbReference type="Proteomes" id="UP000075613"/>
    </source>
</evidence>
<protein>
    <submittedName>
        <fullName evidence="6">LysR family transcriptional regulator</fullName>
    </submittedName>
</protein>
<dbReference type="EMBL" id="LRBG01000037">
    <property type="protein sequence ID" value="KXU83672.1"/>
    <property type="molecule type" value="Genomic_DNA"/>
</dbReference>
<dbReference type="AlphaFoldDB" id="A0A149PF92"/>
<evidence type="ECO:0000259" key="5">
    <source>
        <dbReference type="PROSITE" id="PS50931"/>
    </source>
</evidence>
<evidence type="ECO:0000256" key="1">
    <source>
        <dbReference type="ARBA" id="ARBA00009437"/>
    </source>
</evidence>
<keyword evidence="2" id="KW-0805">Transcription regulation</keyword>
<evidence type="ECO:0000256" key="2">
    <source>
        <dbReference type="ARBA" id="ARBA00023015"/>
    </source>
</evidence>
<dbReference type="SUPFAM" id="SSF53850">
    <property type="entry name" value="Periplasmic binding protein-like II"/>
    <property type="match status" value="1"/>
</dbReference>
<gene>
    <name evidence="6" type="ORF">CI15_24250</name>
</gene>
<accession>A0A149PF92</accession>
<dbReference type="Proteomes" id="UP000075613">
    <property type="component" value="Unassembled WGS sequence"/>
</dbReference>